<evidence type="ECO:0000313" key="2">
    <source>
        <dbReference type="Proteomes" id="UP000030491"/>
    </source>
</evidence>
<organism evidence="1 2">
    <name type="scientific">Prochlorococcus marinus str. MIT 9116</name>
    <dbReference type="NCBI Taxonomy" id="167544"/>
    <lineage>
        <taxon>Bacteria</taxon>
        <taxon>Bacillati</taxon>
        <taxon>Cyanobacteriota</taxon>
        <taxon>Cyanophyceae</taxon>
        <taxon>Synechococcales</taxon>
        <taxon>Prochlorococcaceae</taxon>
        <taxon>Prochlorococcus</taxon>
    </lineage>
</organism>
<accession>A0A0A1ZXY2</accession>
<dbReference type="EMBL" id="JNAJ01000004">
    <property type="protein sequence ID" value="KGF93109.1"/>
    <property type="molecule type" value="Genomic_DNA"/>
</dbReference>
<evidence type="ECO:0000313" key="1">
    <source>
        <dbReference type="EMBL" id="KGF93109.1"/>
    </source>
</evidence>
<sequence length="109" mass="12873">MWNNIIIKSKKHLNKKIKICLSSSAFDGLFCFFTNLALANQNIFFEEKLRFIENVNFVNLHNKEFKIIACEEISVIIRLPSWVIDMRNIYIHYNAIILGLNVWRIGIDK</sequence>
<dbReference type="Proteomes" id="UP000030491">
    <property type="component" value="Unassembled WGS sequence"/>
</dbReference>
<protein>
    <submittedName>
        <fullName evidence="1">Uncharacterized protein</fullName>
    </submittedName>
</protein>
<comment type="caution">
    <text evidence="1">The sequence shown here is derived from an EMBL/GenBank/DDBJ whole genome shotgun (WGS) entry which is preliminary data.</text>
</comment>
<reference evidence="2" key="1">
    <citation type="journal article" date="2014" name="Sci. Data">
        <title>Genomes of diverse isolates of the marine cyanobacterium Prochlorococcus.</title>
        <authorList>
            <person name="Biller S."/>
            <person name="Berube P."/>
            <person name="Thompson J."/>
            <person name="Kelly L."/>
            <person name="Roggensack S."/>
            <person name="Awad L."/>
            <person name="Roache-Johnson K."/>
            <person name="Ding H."/>
            <person name="Giovannoni S.J."/>
            <person name="Moore L.R."/>
            <person name="Chisholm S.W."/>
        </authorList>
    </citation>
    <scope>NUCLEOTIDE SEQUENCE [LARGE SCALE GENOMIC DNA]</scope>
</reference>
<gene>
    <name evidence="1" type="ORF">EU93_0284</name>
</gene>
<proteinExistence type="predicted"/>
<name>A0A0A1ZXY2_PROMR</name>
<dbReference type="AlphaFoldDB" id="A0A0A1ZXY2"/>